<feature type="compositionally biased region" description="Basic and acidic residues" evidence="1">
    <location>
        <begin position="120"/>
        <end position="130"/>
    </location>
</feature>
<comment type="caution">
    <text evidence="3">The sequence shown here is derived from an EMBL/GenBank/DDBJ whole genome shotgun (WGS) entry which is preliminary data.</text>
</comment>
<keyword evidence="2" id="KW-1133">Transmembrane helix</keyword>
<dbReference type="AlphaFoldDB" id="A0A1C1CKY8"/>
<name>A0A1C1CKY8_9EURO</name>
<organism evidence="3 4">
    <name type="scientific">Cladophialophora carrionii</name>
    <dbReference type="NCBI Taxonomy" id="86049"/>
    <lineage>
        <taxon>Eukaryota</taxon>
        <taxon>Fungi</taxon>
        <taxon>Dikarya</taxon>
        <taxon>Ascomycota</taxon>
        <taxon>Pezizomycotina</taxon>
        <taxon>Eurotiomycetes</taxon>
        <taxon>Chaetothyriomycetidae</taxon>
        <taxon>Chaetothyriales</taxon>
        <taxon>Herpotrichiellaceae</taxon>
        <taxon>Cladophialophora</taxon>
    </lineage>
</organism>
<dbReference type="VEuPathDB" id="FungiDB:G647_02822"/>
<feature type="compositionally biased region" description="Basic and acidic residues" evidence="1">
    <location>
        <begin position="94"/>
        <end position="113"/>
    </location>
</feature>
<keyword evidence="2" id="KW-0472">Membrane</keyword>
<dbReference type="eggNOG" id="ENOG502SU96">
    <property type="taxonomic scope" value="Eukaryota"/>
</dbReference>
<reference evidence="4" key="1">
    <citation type="submission" date="2015-07" db="EMBL/GenBank/DDBJ databases">
        <authorList>
            <person name="Teixeira M.M."/>
            <person name="Souza R.C."/>
            <person name="Almeida L.G."/>
            <person name="Vicente V.A."/>
            <person name="de Hoog S."/>
            <person name="Bocca A.L."/>
            <person name="de Almeida S.R."/>
            <person name="Vasconcelos A.T."/>
            <person name="Felipe M.S."/>
        </authorList>
    </citation>
    <scope>NUCLEOTIDE SEQUENCE [LARGE SCALE GENOMIC DNA]</scope>
    <source>
        <strain evidence="4">KSF</strain>
    </source>
</reference>
<sequence>MAWYSILPSHLTTYETWIIRAFLILAILNMVPWILAILYDFLYYVCRQIWHEVPFVGGRAQGAQRPRAPSLRDRARRMSFKDILTGGTGAGEGSETRRNQGHRRDLSRESISEEKEEEDGPRREVREVKR</sequence>
<keyword evidence="4" id="KW-1185">Reference proteome</keyword>
<feature type="region of interest" description="Disordered" evidence="1">
    <location>
        <begin position="59"/>
        <end position="130"/>
    </location>
</feature>
<evidence type="ECO:0000313" key="3">
    <source>
        <dbReference type="EMBL" id="OCT49102.1"/>
    </source>
</evidence>
<feature type="transmembrane region" description="Helical" evidence="2">
    <location>
        <begin position="17"/>
        <end position="39"/>
    </location>
</feature>
<gene>
    <name evidence="3" type="ORF">CLCR_05217</name>
</gene>
<dbReference type="OrthoDB" id="5309803at2759"/>
<dbReference type="Proteomes" id="UP000094526">
    <property type="component" value="Unassembled WGS sequence"/>
</dbReference>
<evidence type="ECO:0000256" key="2">
    <source>
        <dbReference type="SAM" id="Phobius"/>
    </source>
</evidence>
<evidence type="ECO:0000256" key="1">
    <source>
        <dbReference type="SAM" id="MobiDB-lite"/>
    </source>
</evidence>
<accession>A0A1C1CKY8</accession>
<proteinExistence type="predicted"/>
<dbReference type="VEuPathDB" id="FungiDB:CLCR_05217"/>
<protein>
    <submittedName>
        <fullName evidence="3">Uncharacterized protein</fullName>
    </submittedName>
</protein>
<dbReference type="EMBL" id="LGRB01000011">
    <property type="protein sequence ID" value="OCT49102.1"/>
    <property type="molecule type" value="Genomic_DNA"/>
</dbReference>
<evidence type="ECO:0000313" key="4">
    <source>
        <dbReference type="Proteomes" id="UP000094526"/>
    </source>
</evidence>
<keyword evidence="2" id="KW-0812">Transmembrane</keyword>